<evidence type="ECO:0000313" key="4">
    <source>
        <dbReference type="EMBL" id="BAV57450.1"/>
    </source>
</evidence>
<evidence type="ECO:0000256" key="1">
    <source>
        <dbReference type="ARBA" id="ARBA00007169"/>
    </source>
</evidence>
<gene>
    <name evidence="4" type="primary">vzb14</name>
</gene>
<dbReference type="InterPro" id="IPR001031">
    <property type="entry name" value="Thioesterase"/>
</dbReference>
<feature type="domain" description="Thioesterase" evidence="3">
    <location>
        <begin position="27"/>
        <end position="238"/>
    </location>
</feature>
<comment type="similarity">
    <text evidence="1">Belongs to the thioesterase family.</text>
</comment>
<dbReference type="Gene3D" id="3.40.50.1820">
    <property type="entry name" value="alpha/beta hydrolase"/>
    <property type="match status" value="1"/>
</dbReference>
<dbReference type="Pfam" id="PF00975">
    <property type="entry name" value="Thioesterase"/>
    <property type="match status" value="1"/>
</dbReference>
<sequence>MNPPARKPRPPRPAKWLLRPPGSESTRRLFCFPYAGVGASMYARWPQRVGDAEVCLVQLPGRETRLREPHFGTYEELAGPLAEALAPHLDKPFAFFGHCSGVLPAFAAALELHRRGLPVPERLFVSSQVAPHNGPYGRLLGLSRDELGGELAALTRAMGGEPHPDLIELGVDVLAADIEANRRYRLDEPVRLPTAITTIGWRDDDVIPPSLMDGWGEYTEDGPVRTVLLDGAHYDFLGAPAPLLAELAHDLEQPQPRPEPCDPRPAGTEARA</sequence>
<dbReference type="PANTHER" id="PTHR11487:SF0">
    <property type="entry name" value="S-ACYL FATTY ACID SYNTHASE THIOESTERASE, MEDIUM CHAIN"/>
    <property type="match status" value="1"/>
</dbReference>
<protein>
    <submittedName>
        <fullName evidence="4">Thioesterase</fullName>
    </submittedName>
</protein>
<accession>A0A1B4ZDD7</accession>
<feature type="region of interest" description="Disordered" evidence="2">
    <location>
        <begin position="249"/>
        <end position="272"/>
    </location>
</feature>
<dbReference type="InterPro" id="IPR029058">
    <property type="entry name" value="AB_hydrolase_fold"/>
</dbReference>
<dbReference type="InterPro" id="IPR012223">
    <property type="entry name" value="TEII"/>
</dbReference>
<organism evidence="4">
    <name type="scientific">Streptomyces sp. SANK 60404</name>
    <dbReference type="NCBI Taxonomy" id="1213862"/>
    <lineage>
        <taxon>Bacteria</taxon>
        <taxon>Bacillati</taxon>
        <taxon>Actinomycetota</taxon>
        <taxon>Actinomycetes</taxon>
        <taxon>Kitasatosporales</taxon>
        <taxon>Streptomycetaceae</taxon>
        <taxon>Streptomyces</taxon>
    </lineage>
</organism>
<dbReference type="PANTHER" id="PTHR11487">
    <property type="entry name" value="THIOESTERASE"/>
    <property type="match status" value="1"/>
</dbReference>
<dbReference type="SUPFAM" id="SSF53474">
    <property type="entry name" value="alpha/beta-Hydrolases"/>
    <property type="match status" value="1"/>
</dbReference>
<dbReference type="AlphaFoldDB" id="A0A1B4ZDD7"/>
<dbReference type="EMBL" id="LC072720">
    <property type="protein sequence ID" value="BAV57450.1"/>
    <property type="molecule type" value="Genomic_DNA"/>
</dbReference>
<evidence type="ECO:0000256" key="2">
    <source>
        <dbReference type="SAM" id="MobiDB-lite"/>
    </source>
</evidence>
<proteinExistence type="inferred from homology"/>
<reference evidence="4" key="1">
    <citation type="journal article" date="2016" name="Nat. Chem. Biol.">
        <title>Amino-group carrier-protein-mediated secondary metabolite biosynthesis in Streptomyces.</title>
        <authorList>
            <person name="Hasebe F."/>
            <person name="Matsuda K."/>
            <person name="Shiraishi T."/>
            <person name="Futamura Y."/>
            <person name="Nakano T."/>
            <person name="Tomita T."/>
            <person name="Ishigami K."/>
            <person name="Taka H."/>
            <person name="Mineki R."/>
            <person name="Fujimura T."/>
            <person name="Osada H."/>
            <person name="Kuzuyama T."/>
            <person name="Nishiyama M."/>
        </authorList>
    </citation>
    <scope>NUCLEOTIDE SEQUENCE</scope>
    <source>
        <strain evidence="4">SANK 60404</strain>
    </source>
</reference>
<name>A0A1B4ZDD7_9ACTN</name>
<dbReference type="GO" id="GO:0008610">
    <property type="term" value="P:lipid biosynthetic process"/>
    <property type="evidence" value="ECO:0007669"/>
    <property type="project" value="TreeGrafter"/>
</dbReference>
<evidence type="ECO:0000259" key="3">
    <source>
        <dbReference type="Pfam" id="PF00975"/>
    </source>
</evidence>